<dbReference type="Proteomes" id="UP000267268">
    <property type="component" value="Chromosome 1"/>
</dbReference>
<dbReference type="KEGG" id="fll:EI427_17990"/>
<evidence type="ECO:0000313" key="2">
    <source>
        <dbReference type="EMBL" id="AZQ64049.1"/>
    </source>
</evidence>
<feature type="transmembrane region" description="Helical" evidence="1">
    <location>
        <begin position="78"/>
        <end position="96"/>
    </location>
</feature>
<keyword evidence="1" id="KW-0472">Membrane</keyword>
<keyword evidence="1" id="KW-1133">Transmembrane helix</keyword>
<evidence type="ECO:0000256" key="1">
    <source>
        <dbReference type="SAM" id="Phobius"/>
    </source>
</evidence>
<dbReference type="AlphaFoldDB" id="A0A3S9P764"/>
<feature type="transmembrane region" description="Helical" evidence="1">
    <location>
        <begin position="45"/>
        <end position="66"/>
    </location>
</feature>
<organism evidence="2 3">
    <name type="scientific">Flammeovirga pectinis</name>
    <dbReference type="NCBI Taxonomy" id="2494373"/>
    <lineage>
        <taxon>Bacteria</taxon>
        <taxon>Pseudomonadati</taxon>
        <taxon>Bacteroidota</taxon>
        <taxon>Cytophagia</taxon>
        <taxon>Cytophagales</taxon>
        <taxon>Flammeovirgaceae</taxon>
        <taxon>Flammeovirga</taxon>
    </lineage>
</organism>
<accession>A0A3S9P764</accession>
<reference evidence="2 3" key="1">
    <citation type="submission" date="2018-12" db="EMBL/GenBank/DDBJ databases">
        <title>Flammeovirga pectinis sp. nov., isolated from the gut of the Korean scallop, Patinopecten yessoensis.</title>
        <authorList>
            <person name="Bae J.-W."/>
            <person name="Jeong Y.-S."/>
            <person name="Kang W."/>
        </authorList>
    </citation>
    <scope>NUCLEOTIDE SEQUENCE [LARGE SCALE GENOMIC DNA]</scope>
    <source>
        <strain evidence="2 3">L12M1</strain>
    </source>
</reference>
<dbReference type="EMBL" id="CP034562">
    <property type="protein sequence ID" value="AZQ64049.1"/>
    <property type="molecule type" value="Genomic_DNA"/>
</dbReference>
<sequence length="135" mass="14842">MNSKFWKIFLRVAGIVTLLGPLPSMLAPIQGTLLTLKIDLTDLPALVPVIGHWGIMIVGIGVLIYLSAANTALRKTTLIYATLEKIYMVSGGAWLMMTAPEFGVNFIPVMIADSLQVIGFIIYFIQQYRTLGRIS</sequence>
<protein>
    <submittedName>
        <fullName evidence="2">Uncharacterized protein</fullName>
    </submittedName>
</protein>
<gene>
    <name evidence="2" type="ORF">EI427_17990</name>
</gene>
<keyword evidence="3" id="KW-1185">Reference proteome</keyword>
<dbReference type="RefSeq" id="WP_126617359.1">
    <property type="nucleotide sequence ID" value="NZ_CP034562.1"/>
</dbReference>
<dbReference type="OrthoDB" id="8420785at2"/>
<proteinExistence type="predicted"/>
<evidence type="ECO:0000313" key="3">
    <source>
        <dbReference type="Proteomes" id="UP000267268"/>
    </source>
</evidence>
<keyword evidence="1" id="KW-0812">Transmembrane</keyword>
<name>A0A3S9P764_9BACT</name>
<feature type="transmembrane region" description="Helical" evidence="1">
    <location>
        <begin position="102"/>
        <end position="125"/>
    </location>
</feature>